<feature type="region of interest" description="Disordered" evidence="1">
    <location>
        <begin position="24"/>
        <end position="49"/>
    </location>
</feature>
<proteinExistence type="predicted"/>
<keyword evidence="3" id="KW-1185">Reference proteome</keyword>
<name>A0ABN8IY96_9NEOP</name>
<accession>A0ABN8IY96</accession>
<sequence>MRARREVETICVLPNVQGHTLVGDDERIISPAPPQALPGGHEQRDGPLRGEPDLVLCARRLYQADTNNVMARYAVNRISFYARVGAVETICVLPKVQGHTLVGDDAAV</sequence>
<evidence type="ECO:0000313" key="2">
    <source>
        <dbReference type="EMBL" id="CAH2068302.1"/>
    </source>
</evidence>
<gene>
    <name evidence="2" type="ORF">IPOD504_LOCUS14208</name>
</gene>
<feature type="non-terminal residue" evidence="2">
    <location>
        <position position="1"/>
    </location>
</feature>
<reference evidence="2" key="1">
    <citation type="submission" date="2022-03" db="EMBL/GenBank/DDBJ databases">
        <authorList>
            <person name="Martin H S."/>
        </authorList>
    </citation>
    <scope>NUCLEOTIDE SEQUENCE</scope>
</reference>
<dbReference type="EMBL" id="OW152817">
    <property type="protein sequence ID" value="CAH2068302.1"/>
    <property type="molecule type" value="Genomic_DNA"/>
</dbReference>
<organism evidence="2 3">
    <name type="scientific">Iphiclides podalirius</name>
    <name type="common">scarce swallowtail</name>
    <dbReference type="NCBI Taxonomy" id="110791"/>
    <lineage>
        <taxon>Eukaryota</taxon>
        <taxon>Metazoa</taxon>
        <taxon>Ecdysozoa</taxon>
        <taxon>Arthropoda</taxon>
        <taxon>Hexapoda</taxon>
        <taxon>Insecta</taxon>
        <taxon>Pterygota</taxon>
        <taxon>Neoptera</taxon>
        <taxon>Endopterygota</taxon>
        <taxon>Lepidoptera</taxon>
        <taxon>Glossata</taxon>
        <taxon>Ditrysia</taxon>
        <taxon>Papilionoidea</taxon>
        <taxon>Papilionidae</taxon>
        <taxon>Papilioninae</taxon>
        <taxon>Iphiclides</taxon>
    </lineage>
</organism>
<protein>
    <submittedName>
        <fullName evidence="2">Uncharacterized protein</fullName>
    </submittedName>
</protein>
<dbReference type="Proteomes" id="UP000837857">
    <property type="component" value="Chromosome 5"/>
</dbReference>
<evidence type="ECO:0000256" key="1">
    <source>
        <dbReference type="SAM" id="MobiDB-lite"/>
    </source>
</evidence>
<evidence type="ECO:0000313" key="3">
    <source>
        <dbReference type="Proteomes" id="UP000837857"/>
    </source>
</evidence>